<evidence type="ECO:0000256" key="1">
    <source>
        <dbReference type="ARBA" id="ARBA00022679"/>
    </source>
</evidence>
<dbReference type="Gene3D" id="1.10.510.10">
    <property type="entry name" value="Transferase(Phosphotransferase) domain 1"/>
    <property type="match status" value="1"/>
</dbReference>
<protein>
    <recommendedName>
        <fullName evidence="11">Protein kinase</fullName>
    </recommendedName>
</protein>
<evidence type="ECO:0000313" key="9">
    <source>
        <dbReference type="EMBL" id="RNF06089.1"/>
    </source>
</evidence>
<dbReference type="Pfam" id="PF05773">
    <property type="entry name" value="RWD"/>
    <property type="match status" value="1"/>
</dbReference>
<dbReference type="SUPFAM" id="SSF54495">
    <property type="entry name" value="UBC-like"/>
    <property type="match status" value="1"/>
</dbReference>
<dbReference type="Gene3D" id="3.30.200.20">
    <property type="entry name" value="Phosphorylase Kinase, domain 1"/>
    <property type="match status" value="1"/>
</dbReference>
<reference evidence="9 10" key="1">
    <citation type="journal article" date="2018" name="BMC Genomics">
        <title>Genomic comparison of Trypanosoma conorhini and Trypanosoma rangeli to Trypanosoma cruzi strains of high and low virulence.</title>
        <authorList>
            <person name="Bradwell K.R."/>
            <person name="Koparde V.N."/>
            <person name="Matveyev A.V."/>
            <person name="Serrano M.G."/>
            <person name="Alves J.M."/>
            <person name="Parikh H."/>
            <person name="Huang B."/>
            <person name="Lee V."/>
            <person name="Espinosa-Alvarez O."/>
            <person name="Ortiz P.A."/>
            <person name="Costa-Martins A.G."/>
            <person name="Teixeira M.M."/>
            <person name="Buck G.A."/>
        </authorList>
    </citation>
    <scope>NUCLEOTIDE SEQUENCE [LARGE SCALE GENOMIC DNA]</scope>
    <source>
        <strain evidence="9 10">AM80</strain>
    </source>
</reference>
<dbReference type="GO" id="GO:0005829">
    <property type="term" value="C:cytosol"/>
    <property type="evidence" value="ECO:0007669"/>
    <property type="project" value="TreeGrafter"/>
</dbReference>
<evidence type="ECO:0000259" key="7">
    <source>
        <dbReference type="PROSITE" id="PS50011"/>
    </source>
</evidence>
<sequence>MGSGEEGSNTCFVFDIIGEGQTEISDTIADEIEFLKQNYDSIEVVELEGFYPKVLLTLEAESNPKRRVVLEVAIVAGYPFVAPRVRIQLPEGVTPECSVALDESEAHQIQAEVREAISPCLLAGVPCVMQIISVVERVLSSGIQRSCTPRHAKPVDAAELPPSQTTLKAQELIRICILLLHLLNKCCHLKDPESMEEAKSNFQLLAHYLINDLKLIPKKLLKCIPWKYDYTQRAFRETVRESMDGTDNITKWFWSQEEGSGAFQNSSPGRYKNEFIQQRKLGSGGFAPVFVCRKKVDGRLYAVKKILTKKDQSEKVLREVQSLAALSHKNIVRYYDAWMEPGCDEDLLSYASLPEETEEDEKEGSRELMDTLHLDAKARRQSFWDDSSETSSAADASSEESCSCTSSDDDSPRGILNTPYIAHSEDYRTLYIQMELCSKNTLRHMIDESDRGETSLFSSENGEKMAARIFRQLLTVVAHFHREKIVHRDLKPDNILFEMEESASGSEIEGIRVADFGLARTMQSSVKRNPNSFEMDDLNALVDREDGCFPTGNLGSVLYCAPEQERGEDYDFKVDEYSLGMIALEMWLAVAGKGFRERFNIMTEVSRGNKLPEWFLKWNPRMANVIAGLIEWDPSSRRSCEELLITADLPGDPADIVEALETIERHRERITGRVLHCIQKMMMTHYRKPAPQVKDYTKSLTNTVLLDLIQAINIIGYLHGAVPVACYDSMIPMNPSLGEFEVPCVIDMRSRVWATPSQPHLAIAHFFGHLTHPHIGSFYQFFHRTRPYAVFTTPLCPSGIAEEAVIDPVLSFLHLLSVFDLNTKLNLIISHAHWLNATCSRESSPKVSYDDLSEVGGPIESSDLILPLVSRMDGAFVEARLLRPSWDRLESVRSFTTLLLEVLPLFGKQVASNVSISIDPALKPSETSVDRAFLEHGLILECRTQGEGRPVAFFCNLENFTSKCLPRGSDMPAVSLSVDLFELGAVGKHVHFQQKSLLLSGVGICRQDVYAPGQMSSIIAAAVKVWSGNVRACLCVDHDSRAFCKAMKARNLSMVLLDGSRFASLESVQHGKVRTRRDAISGDLCVAIRKLNGAELMEDVQPREPAIFIREEKAKTFSAEEASEIYSIIVKSISHILVVDSEAKTVECGLKKFMGHSIPTEVDTPKAAELSKWLKSNMSAHGVLPIFSTHDRTVSFFVNQNIFRRIGHSDGGRRKK</sequence>
<evidence type="ECO:0000256" key="2">
    <source>
        <dbReference type="ARBA" id="ARBA00022741"/>
    </source>
</evidence>
<evidence type="ECO:0000256" key="3">
    <source>
        <dbReference type="ARBA" id="ARBA00022777"/>
    </source>
</evidence>
<dbReference type="InterPro" id="IPR006575">
    <property type="entry name" value="RWD_dom"/>
</dbReference>
<dbReference type="GeneID" id="40328108"/>
<dbReference type="InterPro" id="IPR008271">
    <property type="entry name" value="Ser/Thr_kinase_AS"/>
</dbReference>
<dbReference type="Pfam" id="PF00069">
    <property type="entry name" value="Pkinase"/>
    <property type="match status" value="2"/>
</dbReference>
<dbReference type="InterPro" id="IPR016135">
    <property type="entry name" value="UBQ-conjugating_enzyme/RWD"/>
</dbReference>
<organism evidence="9 10">
    <name type="scientific">Trypanosoma rangeli</name>
    <dbReference type="NCBI Taxonomy" id="5698"/>
    <lineage>
        <taxon>Eukaryota</taxon>
        <taxon>Discoba</taxon>
        <taxon>Euglenozoa</taxon>
        <taxon>Kinetoplastea</taxon>
        <taxon>Metakinetoplastina</taxon>
        <taxon>Trypanosomatida</taxon>
        <taxon>Trypanosomatidae</taxon>
        <taxon>Trypanosoma</taxon>
        <taxon>Herpetosoma</taxon>
    </lineage>
</organism>
<evidence type="ECO:0008006" key="11">
    <source>
        <dbReference type="Google" id="ProtNLM"/>
    </source>
</evidence>
<dbReference type="PROSITE" id="PS00108">
    <property type="entry name" value="PROTEIN_KINASE_ST"/>
    <property type="match status" value="1"/>
</dbReference>
<dbReference type="OMA" id="NIRACIR"/>
<dbReference type="OrthoDB" id="1405469at2759"/>
<keyword evidence="10" id="KW-1185">Reference proteome</keyword>
<dbReference type="RefSeq" id="XP_029239066.1">
    <property type="nucleotide sequence ID" value="XM_029381111.1"/>
</dbReference>
<keyword evidence="1 9" id="KW-0808">Transferase</keyword>
<evidence type="ECO:0000256" key="4">
    <source>
        <dbReference type="ARBA" id="ARBA00022840"/>
    </source>
</evidence>
<feature type="region of interest" description="Disordered" evidence="6">
    <location>
        <begin position="388"/>
        <end position="417"/>
    </location>
</feature>
<keyword evidence="3" id="KW-0418">Kinase</keyword>
<dbReference type="VEuPathDB" id="TriTrypDB:TRSC58_06412"/>
<dbReference type="Proteomes" id="UP000283634">
    <property type="component" value="Unassembled WGS sequence"/>
</dbReference>
<dbReference type="SMART" id="SM00220">
    <property type="entry name" value="S_TKc"/>
    <property type="match status" value="1"/>
</dbReference>
<dbReference type="InterPro" id="IPR011009">
    <property type="entry name" value="Kinase-like_dom_sf"/>
</dbReference>
<comment type="similarity">
    <text evidence="5">Belongs to the protein kinase superfamily. Ser/Thr protein kinase family. GCN2 subfamily.</text>
</comment>
<dbReference type="PANTHER" id="PTHR11042">
    <property type="entry name" value="EUKARYOTIC TRANSLATION INITIATION FACTOR 2-ALPHA KINASE EIF2-ALPHA KINASE -RELATED"/>
    <property type="match status" value="1"/>
</dbReference>
<name>A0A3R7KGK6_TRYRA</name>
<accession>A0A3R7KGK6</accession>
<dbReference type="GO" id="GO:0005634">
    <property type="term" value="C:nucleus"/>
    <property type="evidence" value="ECO:0007669"/>
    <property type="project" value="TreeGrafter"/>
</dbReference>
<dbReference type="EMBL" id="MKGL01000118">
    <property type="protein sequence ID" value="RNF06089.1"/>
    <property type="molecule type" value="Genomic_DNA"/>
</dbReference>
<dbReference type="PROSITE" id="PS50011">
    <property type="entry name" value="PROTEIN_KINASE_DOM"/>
    <property type="match status" value="1"/>
</dbReference>
<dbReference type="Gene3D" id="3.10.110.10">
    <property type="entry name" value="Ubiquitin Conjugating Enzyme"/>
    <property type="match status" value="1"/>
</dbReference>
<keyword evidence="2" id="KW-0547">Nucleotide-binding</keyword>
<dbReference type="InterPro" id="IPR050339">
    <property type="entry name" value="CC_SR_Kinase"/>
</dbReference>
<dbReference type="PROSITE" id="PS50908">
    <property type="entry name" value="RWD"/>
    <property type="match status" value="1"/>
</dbReference>
<dbReference type="GO" id="GO:0004694">
    <property type="term" value="F:eukaryotic translation initiation factor 2alpha kinase activity"/>
    <property type="evidence" value="ECO:0007669"/>
    <property type="project" value="TreeGrafter"/>
</dbReference>
<feature type="compositionally biased region" description="Low complexity" evidence="6">
    <location>
        <begin position="389"/>
        <end position="406"/>
    </location>
</feature>
<evidence type="ECO:0000313" key="10">
    <source>
        <dbReference type="Proteomes" id="UP000283634"/>
    </source>
</evidence>
<dbReference type="SUPFAM" id="SSF56112">
    <property type="entry name" value="Protein kinase-like (PK-like)"/>
    <property type="match status" value="1"/>
</dbReference>
<evidence type="ECO:0000256" key="5">
    <source>
        <dbReference type="ARBA" id="ARBA00037982"/>
    </source>
</evidence>
<dbReference type="FunFam" id="1.10.510.10:FF:001895">
    <property type="entry name" value="eIF-2 alpha kinase"/>
    <property type="match status" value="1"/>
</dbReference>
<dbReference type="GO" id="GO:0005524">
    <property type="term" value="F:ATP binding"/>
    <property type="evidence" value="ECO:0007669"/>
    <property type="project" value="UniProtKB-KW"/>
</dbReference>
<evidence type="ECO:0000256" key="6">
    <source>
        <dbReference type="SAM" id="MobiDB-lite"/>
    </source>
</evidence>
<evidence type="ECO:0000259" key="8">
    <source>
        <dbReference type="PROSITE" id="PS50908"/>
    </source>
</evidence>
<dbReference type="PANTHER" id="PTHR11042:SF136">
    <property type="entry name" value="EIF-2-ALPHA KINASE GCN2"/>
    <property type="match status" value="1"/>
</dbReference>
<feature type="domain" description="Protein kinase" evidence="7">
    <location>
        <begin position="275"/>
        <end position="649"/>
    </location>
</feature>
<dbReference type="CDD" id="cd13996">
    <property type="entry name" value="STKc_EIF2AK"/>
    <property type="match status" value="1"/>
</dbReference>
<dbReference type="AlphaFoldDB" id="A0A3R7KGK6"/>
<dbReference type="InterPro" id="IPR000719">
    <property type="entry name" value="Prot_kinase_dom"/>
</dbReference>
<gene>
    <name evidence="9" type="ORF">TraAM80_04175</name>
</gene>
<proteinExistence type="inferred from homology"/>
<keyword evidence="4" id="KW-0067">ATP-binding</keyword>
<feature type="domain" description="RWD" evidence="8">
    <location>
        <begin position="30"/>
        <end position="142"/>
    </location>
</feature>
<comment type="caution">
    <text evidence="9">The sequence shown here is derived from an EMBL/GenBank/DDBJ whole genome shotgun (WGS) entry which is preliminary data.</text>
</comment>